<dbReference type="InterPro" id="IPR011333">
    <property type="entry name" value="SKP1/BTB/POZ_sf"/>
</dbReference>
<reference evidence="1" key="1">
    <citation type="submission" date="2022-08" db="EMBL/GenBank/DDBJ databases">
        <authorList>
            <consortium name="DOE Joint Genome Institute"/>
            <person name="Min B."/>
            <person name="Riley R."/>
            <person name="Sierra-Patev S."/>
            <person name="Naranjo-Ortiz M."/>
            <person name="Looney B."/>
            <person name="Konkel Z."/>
            <person name="Slot J.C."/>
            <person name="Sakamoto Y."/>
            <person name="Steenwyk J.L."/>
            <person name="Rokas A."/>
            <person name="Carro J."/>
            <person name="Camarero S."/>
            <person name="Ferreira P."/>
            <person name="Molpeceres G."/>
            <person name="Ruiz-Duenas F.J."/>
            <person name="Serrano A."/>
            <person name="Henrissat B."/>
            <person name="Drula E."/>
            <person name="Hughes K.W."/>
            <person name="Mata J.L."/>
            <person name="Ishikawa N.K."/>
            <person name="Vargas-Isla R."/>
            <person name="Ushijima S."/>
            <person name="Smith C.A."/>
            <person name="Ahrendt S."/>
            <person name="Andreopoulos W."/>
            <person name="He G."/>
            <person name="Labutti K."/>
            <person name="Lipzen A."/>
            <person name="Ng V."/>
            <person name="Sandor L."/>
            <person name="Barry K."/>
            <person name="Martinez A.T."/>
            <person name="Xiao Y."/>
            <person name="Gibbons J.G."/>
            <person name="Terashima K."/>
            <person name="Hibbett D.S."/>
            <person name="Grigoriev I.V."/>
        </authorList>
    </citation>
    <scope>NUCLEOTIDE SEQUENCE</scope>
    <source>
        <strain evidence="1">TFB9207</strain>
    </source>
</reference>
<name>A0AA38P032_9AGAR</name>
<evidence type="ECO:0000313" key="1">
    <source>
        <dbReference type="EMBL" id="KAJ3833771.1"/>
    </source>
</evidence>
<organism evidence="1 2">
    <name type="scientific">Lentinula raphanica</name>
    <dbReference type="NCBI Taxonomy" id="153919"/>
    <lineage>
        <taxon>Eukaryota</taxon>
        <taxon>Fungi</taxon>
        <taxon>Dikarya</taxon>
        <taxon>Basidiomycota</taxon>
        <taxon>Agaricomycotina</taxon>
        <taxon>Agaricomycetes</taxon>
        <taxon>Agaricomycetidae</taxon>
        <taxon>Agaricales</taxon>
        <taxon>Marasmiineae</taxon>
        <taxon>Omphalotaceae</taxon>
        <taxon>Lentinula</taxon>
    </lineage>
</organism>
<protein>
    <recommendedName>
        <fullName evidence="3">BTB domain-containing protein</fullName>
    </recommendedName>
</protein>
<dbReference type="Gene3D" id="3.30.710.10">
    <property type="entry name" value="Potassium Channel Kv1.1, Chain A"/>
    <property type="match status" value="1"/>
</dbReference>
<accession>A0AA38P032</accession>
<dbReference type="AlphaFoldDB" id="A0AA38P032"/>
<proteinExistence type="predicted"/>
<comment type="caution">
    <text evidence="1">The sequence shown here is derived from an EMBL/GenBank/DDBJ whole genome shotgun (WGS) entry which is preliminary data.</text>
</comment>
<dbReference type="Proteomes" id="UP001163846">
    <property type="component" value="Unassembled WGS sequence"/>
</dbReference>
<evidence type="ECO:0008006" key="3">
    <source>
        <dbReference type="Google" id="ProtNLM"/>
    </source>
</evidence>
<sequence>MPKSKSSSKQSPLFNAPDADIIIYSSDNVQFLLHTNNLACNTGAFPWEAVKNLVDPDHNVSVVQLPEPAWILETLFQFIYPRRYDTIISSLRSRFSFWDYPKKLLSLAKAADKYEVANFFFPCEVELTNSLSDYDDKDMLTILKIVAKHNHYPKLMNILMNALKDMALSEISKVIPASDPVNDDLSVGPPH</sequence>
<dbReference type="EMBL" id="MU806636">
    <property type="protein sequence ID" value="KAJ3833771.1"/>
    <property type="molecule type" value="Genomic_DNA"/>
</dbReference>
<gene>
    <name evidence="1" type="ORF">F5878DRAFT_632121</name>
</gene>
<evidence type="ECO:0000313" key="2">
    <source>
        <dbReference type="Proteomes" id="UP001163846"/>
    </source>
</evidence>
<keyword evidence="2" id="KW-1185">Reference proteome</keyword>